<dbReference type="SUPFAM" id="SSF55785">
    <property type="entry name" value="PYP-like sensor domain (PAS domain)"/>
    <property type="match status" value="1"/>
</dbReference>
<gene>
    <name evidence="1" type="ORF">IAC23_01960</name>
</gene>
<evidence type="ECO:0000313" key="2">
    <source>
        <dbReference type="Proteomes" id="UP000823619"/>
    </source>
</evidence>
<dbReference type="EMBL" id="JADIMO010000024">
    <property type="protein sequence ID" value="MBO8444449.1"/>
    <property type="molecule type" value="Genomic_DNA"/>
</dbReference>
<dbReference type="Pfam" id="PF02596">
    <property type="entry name" value="DUF169"/>
    <property type="match status" value="1"/>
</dbReference>
<reference evidence="1" key="1">
    <citation type="submission" date="2020-10" db="EMBL/GenBank/DDBJ databases">
        <authorList>
            <person name="Gilroy R."/>
        </authorList>
    </citation>
    <scope>NUCLEOTIDE SEQUENCE</scope>
    <source>
        <strain evidence="1">D5-748</strain>
    </source>
</reference>
<comment type="caution">
    <text evidence="1">The sequence shown here is derived from an EMBL/GenBank/DDBJ whole genome shotgun (WGS) entry which is preliminary data.</text>
</comment>
<dbReference type="Proteomes" id="UP000823619">
    <property type="component" value="Unassembled WGS sequence"/>
</dbReference>
<evidence type="ECO:0000313" key="1">
    <source>
        <dbReference type="EMBL" id="MBO8444449.1"/>
    </source>
</evidence>
<reference evidence="1" key="2">
    <citation type="journal article" date="2021" name="PeerJ">
        <title>Extensive microbial diversity within the chicken gut microbiome revealed by metagenomics and culture.</title>
        <authorList>
            <person name="Gilroy R."/>
            <person name="Ravi A."/>
            <person name="Getino M."/>
            <person name="Pursley I."/>
            <person name="Horton D.L."/>
            <person name="Alikhan N.F."/>
            <person name="Baker D."/>
            <person name="Gharbi K."/>
            <person name="Hall N."/>
            <person name="Watson M."/>
            <person name="Adriaenssens E.M."/>
            <person name="Foster-Nyarko E."/>
            <person name="Jarju S."/>
            <person name="Secka A."/>
            <person name="Antonio M."/>
            <person name="Oren A."/>
            <person name="Chaudhuri R.R."/>
            <person name="La Ragione R."/>
            <person name="Hildebrand F."/>
            <person name="Pallen M.J."/>
        </authorList>
    </citation>
    <scope>NUCLEOTIDE SEQUENCE</scope>
    <source>
        <strain evidence="1">D5-748</strain>
    </source>
</reference>
<protein>
    <submittedName>
        <fullName evidence="1">DUF169 domain-containing protein</fullName>
    </submittedName>
</protein>
<name>A0A9D9HB23_9BACT</name>
<dbReference type="Gene3D" id="3.30.450.20">
    <property type="entry name" value="PAS domain"/>
    <property type="match status" value="1"/>
</dbReference>
<dbReference type="InterPro" id="IPR035965">
    <property type="entry name" value="PAS-like_dom_sf"/>
</dbReference>
<proteinExistence type="predicted"/>
<dbReference type="InterPro" id="IPR003748">
    <property type="entry name" value="DUF169"/>
</dbReference>
<accession>A0A9D9HB23</accession>
<dbReference type="AlphaFoldDB" id="A0A9D9HB23"/>
<sequence length="349" mass="39100">MDTKAFTSQYKEAFGEAAPLPLVFYYSDSPAAGTEKVPGCFLKYIRLAQEGTSVSLSIDNITCGGGKFYAGFTEMPPHVPGFVSEKEKYKESPELTLDYLSLFGPAMTGRKYLNFVRVDQAETFDGMEGLLFIASPDIISGLCAWAFYDRNDHDTVSLIFGSGCSSIVANAVRENRHDGFRCYVGLTDPSARQWFGEDDLSFVIPACRFGTMSATMDKCCLKDTAGWTRIRNRINSVRRHIPSWAEEMNCAITVCDAEGVILYMNSKSRETYRKHGDLIGKNLMSCHSDRSKSIIRHLLETGGQNVYTIEKQGLRKMIYQSAWKEDGKVMGLCEISIVLPDEMPHYIRD</sequence>
<organism evidence="1 2">
    <name type="scientific">Candidatus Cryptobacteroides merdavium</name>
    <dbReference type="NCBI Taxonomy" id="2840769"/>
    <lineage>
        <taxon>Bacteria</taxon>
        <taxon>Pseudomonadati</taxon>
        <taxon>Bacteroidota</taxon>
        <taxon>Bacteroidia</taxon>
        <taxon>Bacteroidales</taxon>
        <taxon>Candidatus Cryptobacteroides</taxon>
    </lineage>
</organism>